<keyword evidence="8" id="KW-1185">Reference proteome</keyword>
<evidence type="ECO:0000256" key="2">
    <source>
        <dbReference type="ARBA" id="ARBA00010077"/>
    </source>
</evidence>
<feature type="compositionally biased region" description="Basic and acidic residues" evidence="6">
    <location>
        <begin position="170"/>
        <end position="183"/>
    </location>
</feature>
<evidence type="ECO:0000256" key="1">
    <source>
        <dbReference type="ARBA" id="ARBA00004123"/>
    </source>
</evidence>
<dbReference type="GO" id="GO:0005634">
    <property type="term" value="C:nucleus"/>
    <property type="evidence" value="ECO:0007669"/>
    <property type="project" value="UniProtKB-SubCell"/>
</dbReference>
<evidence type="ECO:0000313" key="8">
    <source>
        <dbReference type="Proteomes" id="UP000054408"/>
    </source>
</evidence>
<dbReference type="OrthoDB" id="28455at2759"/>
<dbReference type="RefSeq" id="XP_013762887.1">
    <property type="nucleotide sequence ID" value="XM_013907433.1"/>
</dbReference>
<keyword evidence="4 5" id="KW-0539">Nucleus</keyword>
<evidence type="ECO:0000256" key="6">
    <source>
        <dbReference type="SAM" id="MobiDB-lite"/>
    </source>
</evidence>
<dbReference type="EMBL" id="GL349433">
    <property type="protein sequence ID" value="KNC45899.1"/>
    <property type="molecule type" value="Genomic_DNA"/>
</dbReference>
<reference evidence="7 8" key="1">
    <citation type="submission" date="2010-05" db="EMBL/GenBank/DDBJ databases">
        <title>The Genome Sequence of Thecamonas trahens ATCC 50062.</title>
        <authorList>
            <consortium name="The Broad Institute Genome Sequencing Platform"/>
            <person name="Russ C."/>
            <person name="Cuomo C."/>
            <person name="Shea T."/>
            <person name="Young S.K."/>
            <person name="Zeng Q."/>
            <person name="Koehrsen M."/>
            <person name="Haas B."/>
            <person name="Borodovsky M."/>
            <person name="Guigo R."/>
            <person name="Alvarado L."/>
            <person name="Berlin A."/>
            <person name="Bochicchio J."/>
            <person name="Borenstein D."/>
            <person name="Chapman S."/>
            <person name="Chen Z."/>
            <person name="Freedman E."/>
            <person name="Gellesch M."/>
            <person name="Goldberg J."/>
            <person name="Griggs A."/>
            <person name="Gujja S."/>
            <person name="Heilman E."/>
            <person name="Heiman D."/>
            <person name="Hepburn T."/>
            <person name="Howarth C."/>
            <person name="Jen D."/>
            <person name="Larson L."/>
            <person name="Mehta T."/>
            <person name="Park D."/>
            <person name="Pearson M."/>
            <person name="Roberts A."/>
            <person name="Saif S."/>
            <person name="Shenoy N."/>
            <person name="Sisk P."/>
            <person name="Stolte C."/>
            <person name="Sykes S."/>
            <person name="Thomson T."/>
            <person name="Walk T."/>
            <person name="White J."/>
            <person name="Yandava C."/>
            <person name="Burger G."/>
            <person name="Gray M.W."/>
            <person name="Holland P.W.H."/>
            <person name="King N."/>
            <person name="Lang F.B.F."/>
            <person name="Roger A.J."/>
            <person name="Ruiz-Trillo I."/>
            <person name="Lander E."/>
            <person name="Nusbaum C."/>
        </authorList>
    </citation>
    <scope>NUCLEOTIDE SEQUENCE [LARGE SCALE GENOMIC DNA]</scope>
    <source>
        <strain evidence="7 8">ATCC 50062</strain>
    </source>
</reference>
<comment type="function">
    <text evidence="5">Involved in ribosomal large subunit assembly.</text>
</comment>
<evidence type="ECO:0000256" key="4">
    <source>
        <dbReference type="ARBA" id="ARBA00023242"/>
    </source>
</evidence>
<comment type="subcellular location">
    <subcellularLocation>
        <location evidence="1 5">Nucleus</location>
    </subcellularLocation>
</comment>
<feature type="region of interest" description="Disordered" evidence="6">
    <location>
        <begin position="167"/>
        <end position="213"/>
    </location>
</feature>
<proteinExistence type="inferred from homology"/>
<feature type="compositionally biased region" description="Basic and acidic residues" evidence="6">
    <location>
        <begin position="317"/>
        <end position="329"/>
    </location>
</feature>
<name>A0A0L0D0J4_THETB</name>
<organism evidence="7 8">
    <name type="scientific">Thecamonas trahens ATCC 50062</name>
    <dbReference type="NCBI Taxonomy" id="461836"/>
    <lineage>
        <taxon>Eukaryota</taxon>
        <taxon>Apusozoa</taxon>
        <taxon>Apusomonadida</taxon>
        <taxon>Apusomonadidae</taxon>
        <taxon>Thecamonas</taxon>
    </lineage>
</organism>
<dbReference type="GeneID" id="25559845"/>
<dbReference type="STRING" id="461836.A0A0L0D0J4"/>
<dbReference type="OMA" id="ACDKNRI"/>
<dbReference type="Proteomes" id="UP000054408">
    <property type="component" value="Unassembled WGS sequence"/>
</dbReference>
<dbReference type="InterPro" id="IPR007023">
    <property type="entry name" value="Ribosom_reg"/>
</dbReference>
<dbReference type="Pfam" id="PF04939">
    <property type="entry name" value="RRS1"/>
    <property type="match status" value="1"/>
</dbReference>
<accession>A0A0L0D0J4</accession>
<evidence type="ECO:0000313" key="7">
    <source>
        <dbReference type="EMBL" id="KNC45899.1"/>
    </source>
</evidence>
<comment type="similarity">
    <text evidence="2 5">Belongs to the RRS1 family.</text>
</comment>
<protein>
    <recommendedName>
        <fullName evidence="5">Ribosome biogenesis regulatory protein</fullName>
    </recommendedName>
</protein>
<evidence type="ECO:0000256" key="5">
    <source>
        <dbReference type="RuleBase" id="RU364132"/>
    </source>
</evidence>
<dbReference type="GO" id="GO:0042254">
    <property type="term" value="P:ribosome biogenesis"/>
    <property type="evidence" value="ECO:0007669"/>
    <property type="project" value="UniProtKB-KW"/>
</dbReference>
<dbReference type="eggNOG" id="KOG1765">
    <property type="taxonomic scope" value="Eukaryota"/>
</dbReference>
<dbReference type="AlphaFoldDB" id="A0A0L0D0J4"/>
<keyword evidence="3 5" id="KW-0690">Ribosome biogenesis</keyword>
<gene>
    <name evidence="7" type="ORF">AMSG_00013</name>
</gene>
<feature type="region of interest" description="Disordered" evidence="6">
    <location>
        <begin position="317"/>
        <end position="338"/>
    </location>
</feature>
<evidence type="ECO:0000256" key="3">
    <source>
        <dbReference type="ARBA" id="ARBA00022517"/>
    </source>
</evidence>
<sequence length="338" mass="38631">MDVSAILAKAKAKYKSTDVEKEFPLEMDLGNLTAFDTTPIESRSKKALEELSRDNVQLMVNALFELPSKSHDRATLVELPEKTTRLPRARKAPEPRKPTRWEEFARIKGIKKRKRSKMVFDEEVGDYIPRYGYKSKADMEAKSEWVVELKDGDNATAEEVFSRRKKEKKARVEKQKKNEERNMLRKAGKSLAGSSGVVRTKRGKKGGKSIPQGELVTQMHGEKLSTDQLRAAISVQAVSTASYGKFDNKVRNQRKSKLKSAKRRKLPVTGAEGVEKEKLAKVADRVVNKKVKVNDGIDMSRAVNMYQVAHDRERQRLNDHTFKMRDKQQKMSKRAKRK</sequence>